<feature type="signal peptide" evidence="1">
    <location>
        <begin position="1"/>
        <end position="26"/>
    </location>
</feature>
<organism evidence="2 3">
    <name type="scientific">Caulobacter henricii</name>
    <dbReference type="NCBI Taxonomy" id="69395"/>
    <lineage>
        <taxon>Bacteria</taxon>
        <taxon>Pseudomonadati</taxon>
        <taxon>Pseudomonadota</taxon>
        <taxon>Alphaproteobacteria</taxon>
        <taxon>Caulobacterales</taxon>
        <taxon>Caulobacteraceae</taxon>
        <taxon>Caulobacter</taxon>
    </lineage>
</organism>
<dbReference type="EMBL" id="CP013002">
    <property type="protein sequence ID" value="ALL13530.1"/>
    <property type="molecule type" value="Genomic_DNA"/>
</dbReference>
<evidence type="ECO:0000313" key="2">
    <source>
        <dbReference type="EMBL" id="ALL13530.1"/>
    </source>
</evidence>
<gene>
    <name evidence="2" type="ORF">AQ619_09300</name>
</gene>
<dbReference type="RefSeq" id="WP_062146614.1">
    <property type="nucleotide sequence ID" value="NZ_CP013002.1"/>
</dbReference>
<evidence type="ECO:0000313" key="3">
    <source>
        <dbReference type="Proteomes" id="UP000056905"/>
    </source>
</evidence>
<feature type="chain" id="PRO_5006014198" evidence="1">
    <location>
        <begin position="27"/>
        <end position="186"/>
    </location>
</feature>
<keyword evidence="3" id="KW-1185">Reference proteome</keyword>
<accession>A0A0N7JHJ0</accession>
<keyword evidence="1" id="KW-0732">Signal</keyword>
<reference evidence="2 3" key="1">
    <citation type="submission" date="2015-10" db="EMBL/GenBank/DDBJ databases">
        <title>Conservation of the essential genome among Caulobacter and Brevundimonas species.</title>
        <authorList>
            <person name="Scott D."/>
            <person name="Ely B."/>
        </authorList>
    </citation>
    <scope>NUCLEOTIDE SEQUENCE [LARGE SCALE GENOMIC DNA]</scope>
    <source>
        <strain evidence="2 3">CB4</strain>
    </source>
</reference>
<protein>
    <submittedName>
        <fullName evidence="2">Uncharacterized protein</fullName>
    </submittedName>
</protein>
<sequence>MKSFNCLRLAVTGLGLALAAASPASAQNVAADAIRKGMADRGTTRGFSIDTNMWYAASSDGEFRGLRQSAAHATVNGGDGWAVVIYIENLTDTPFCIRPKPQGLPAGSNYYVQTVNQIVEPRDKLLIVSISDPGYQAGGSYRLPFAYWPPNYDAPEGTWCRSNAPDGLQDWLDDASASWFPRSRRD</sequence>
<evidence type="ECO:0000256" key="1">
    <source>
        <dbReference type="SAM" id="SignalP"/>
    </source>
</evidence>
<dbReference type="AlphaFoldDB" id="A0A0N7JHJ0"/>
<dbReference type="KEGG" id="chq:AQ619_09300"/>
<name>A0A0N7JHJ0_9CAUL</name>
<proteinExistence type="predicted"/>
<dbReference type="Proteomes" id="UP000056905">
    <property type="component" value="Chromosome"/>
</dbReference>